<evidence type="ECO:0000256" key="2">
    <source>
        <dbReference type="ARBA" id="ARBA00022448"/>
    </source>
</evidence>
<comment type="subcellular location">
    <subcellularLocation>
        <location evidence="1">Cytoplasm</location>
    </subcellularLocation>
</comment>
<dbReference type="GO" id="GO:0005737">
    <property type="term" value="C:cytoplasm"/>
    <property type="evidence" value="ECO:0007669"/>
    <property type="project" value="UniProtKB-SubCell"/>
</dbReference>
<evidence type="ECO:0000256" key="6">
    <source>
        <dbReference type="ARBA" id="ARBA00022683"/>
    </source>
</evidence>
<dbReference type="RefSeq" id="WP_176238524.1">
    <property type="nucleotide sequence ID" value="NZ_AP024412.1"/>
</dbReference>
<dbReference type="SUPFAM" id="SSF55804">
    <property type="entry name" value="Phoshotransferase/anion transport protein"/>
    <property type="match status" value="1"/>
</dbReference>
<evidence type="ECO:0000256" key="5">
    <source>
        <dbReference type="ARBA" id="ARBA00022679"/>
    </source>
</evidence>
<sequence length="151" mass="17353">MLLDKIIKKNHYLFLDKVDSWEESIRMSCKPLENDGTVEASYAELIIECVTKFGPYIVLLPNFAMPHSTENAKGVHDTAISFMKLEEPVSFEAGNPEKDAKVFFTLASVNKDQHVENMEELFDMLTNEELLEELLTVKTVEDLKYLAEKYK</sequence>
<dbReference type="PROSITE" id="PS51094">
    <property type="entry name" value="PTS_EIIA_TYPE_2"/>
    <property type="match status" value="1"/>
</dbReference>
<evidence type="ECO:0000259" key="11">
    <source>
        <dbReference type="PROSITE" id="PS51094"/>
    </source>
</evidence>
<accession>A0A7U9TJ49</accession>
<evidence type="ECO:0000256" key="7">
    <source>
        <dbReference type="ARBA" id="ARBA00022777"/>
    </source>
</evidence>
<evidence type="ECO:0000313" key="12">
    <source>
        <dbReference type="EMBL" id="BCR35682.1"/>
    </source>
</evidence>
<evidence type="ECO:0000313" key="13">
    <source>
        <dbReference type="Proteomes" id="UP000620133"/>
    </source>
</evidence>
<dbReference type="InterPro" id="IPR002178">
    <property type="entry name" value="PTS_EIIA_type-2_dom"/>
</dbReference>
<dbReference type="Pfam" id="PF00359">
    <property type="entry name" value="PTS_EIIA_2"/>
    <property type="match status" value="1"/>
</dbReference>
<keyword evidence="13" id="KW-1185">Reference proteome</keyword>
<dbReference type="PANTHER" id="PTHR36203">
    <property type="entry name" value="ASCORBATE-SPECIFIC PTS SYSTEM EIIA COMPONENT"/>
    <property type="match status" value="1"/>
</dbReference>
<keyword evidence="5" id="KW-0808">Transferase</keyword>
<dbReference type="Gene3D" id="3.40.930.10">
    <property type="entry name" value="Mannitol-specific EII, Chain A"/>
    <property type="match status" value="1"/>
</dbReference>
<keyword evidence="6" id="KW-0598">Phosphotransferase system</keyword>
<evidence type="ECO:0000256" key="3">
    <source>
        <dbReference type="ARBA" id="ARBA00022490"/>
    </source>
</evidence>
<feature type="domain" description="PTS EIIA type-2" evidence="11">
    <location>
        <begin position="5"/>
        <end position="150"/>
    </location>
</feature>
<keyword evidence="2" id="KW-0813">Transport</keyword>
<evidence type="ECO:0000256" key="8">
    <source>
        <dbReference type="ARBA" id="ARBA00037387"/>
    </source>
</evidence>
<evidence type="ECO:0000256" key="10">
    <source>
        <dbReference type="ARBA" id="ARBA00042072"/>
    </source>
</evidence>
<dbReference type="AlphaFoldDB" id="A0A7U9TJ49"/>
<evidence type="ECO:0000256" key="9">
    <source>
        <dbReference type="ARBA" id="ARBA00041175"/>
    </source>
</evidence>
<dbReference type="PANTHER" id="PTHR36203:SF1">
    <property type="entry name" value="ASCORBATE-SPECIFIC PTS SYSTEM EIIA COMPONENT"/>
    <property type="match status" value="1"/>
</dbReference>
<dbReference type="GO" id="GO:0016301">
    <property type="term" value="F:kinase activity"/>
    <property type="evidence" value="ECO:0007669"/>
    <property type="project" value="UniProtKB-KW"/>
</dbReference>
<dbReference type="InterPro" id="IPR051351">
    <property type="entry name" value="Ascorbate-PTS_EIIA_comp"/>
</dbReference>
<keyword evidence="7" id="KW-0418">Kinase</keyword>
<evidence type="ECO:0000256" key="4">
    <source>
        <dbReference type="ARBA" id="ARBA00022553"/>
    </source>
</evidence>
<comment type="function">
    <text evidence="8">The phosphoenolpyruvate-dependent sugar phosphotransferase system (sugar PTS), a major carbohydrate active transport system, catalyzes the phosphorylation of incoming sugar substrates concomitantly with their translocation across the cell membrane. The enzyme II UlaABC PTS system is involved in ascorbate transport.</text>
</comment>
<dbReference type="EMBL" id="AP024412">
    <property type="protein sequence ID" value="BCR35682.1"/>
    <property type="molecule type" value="Genomic_DNA"/>
</dbReference>
<protein>
    <recommendedName>
        <fullName evidence="9">Ascorbate-specific PTS system EIIA component</fullName>
    </recommendedName>
    <alternativeName>
        <fullName evidence="10">Ascorbate-specific phosphotransferase enzyme IIA component</fullName>
    </alternativeName>
</protein>
<name>A0A7U9TJ49_9MOLU</name>
<evidence type="ECO:0000256" key="1">
    <source>
        <dbReference type="ARBA" id="ARBA00004496"/>
    </source>
</evidence>
<dbReference type="Proteomes" id="UP000620133">
    <property type="component" value="Chromosome"/>
</dbReference>
<keyword evidence="3" id="KW-0963">Cytoplasm</keyword>
<organism evidence="12 13">
    <name type="scientific">Mariniplasma anaerobium</name>
    <dbReference type="NCBI Taxonomy" id="2735436"/>
    <lineage>
        <taxon>Bacteria</taxon>
        <taxon>Bacillati</taxon>
        <taxon>Mycoplasmatota</taxon>
        <taxon>Mollicutes</taxon>
        <taxon>Acholeplasmatales</taxon>
        <taxon>Acholeplasmataceae</taxon>
        <taxon>Mariniplasma</taxon>
    </lineage>
</organism>
<dbReference type="InterPro" id="IPR016152">
    <property type="entry name" value="PTrfase/Anion_transptr"/>
</dbReference>
<reference evidence="12" key="1">
    <citation type="submission" date="2021-01" db="EMBL/GenBank/DDBJ databases">
        <title>Draft genome sequence of Acholeplasmataceae bacterium strain Mahy22.</title>
        <authorList>
            <person name="Watanabe M."/>
            <person name="Kojima H."/>
            <person name="Fukui M."/>
        </authorList>
    </citation>
    <scope>NUCLEOTIDE SEQUENCE</scope>
    <source>
        <strain evidence="12">Mahy22</strain>
    </source>
</reference>
<gene>
    <name evidence="12" type="ORF">MPAN_005750</name>
</gene>
<dbReference type="GO" id="GO:0009401">
    <property type="term" value="P:phosphoenolpyruvate-dependent sugar phosphotransferase system"/>
    <property type="evidence" value="ECO:0007669"/>
    <property type="project" value="UniProtKB-KW"/>
</dbReference>
<proteinExistence type="predicted"/>
<dbReference type="KEGG" id="manr:MPAN_005750"/>
<keyword evidence="4" id="KW-0597">Phosphoprotein</keyword>